<comment type="caution">
    <text evidence="7">The sequence shown here is derived from an EMBL/GenBank/DDBJ whole genome shotgun (WGS) entry which is preliminary data.</text>
</comment>
<evidence type="ECO:0000259" key="6">
    <source>
        <dbReference type="Pfam" id="PF02826"/>
    </source>
</evidence>
<dbReference type="RefSeq" id="WP_185139587.1">
    <property type="nucleotide sequence ID" value="NZ_JACJVR010000132.1"/>
</dbReference>
<evidence type="ECO:0000313" key="7">
    <source>
        <dbReference type="EMBL" id="MBB6695635.1"/>
    </source>
</evidence>
<organism evidence="7 8">
    <name type="scientific">Cohnella xylanilytica</name>
    <dbReference type="NCBI Taxonomy" id="557555"/>
    <lineage>
        <taxon>Bacteria</taxon>
        <taxon>Bacillati</taxon>
        <taxon>Bacillota</taxon>
        <taxon>Bacilli</taxon>
        <taxon>Bacillales</taxon>
        <taxon>Paenibacillaceae</taxon>
        <taxon>Cohnella</taxon>
    </lineage>
</organism>
<dbReference type="Pfam" id="PF00389">
    <property type="entry name" value="2-Hacid_dh"/>
    <property type="match status" value="1"/>
</dbReference>
<dbReference type="GO" id="GO:0051287">
    <property type="term" value="F:NAD binding"/>
    <property type="evidence" value="ECO:0007669"/>
    <property type="project" value="InterPro"/>
</dbReference>
<dbReference type="Gene3D" id="3.40.50.720">
    <property type="entry name" value="NAD(P)-binding Rossmann-like Domain"/>
    <property type="match status" value="2"/>
</dbReference>
<dbReference type="EMBL" id="JACJVR010000132">
    <property type="protein sequence ID" value="MBB6695635.1"/>
    <property type="molecule type" value="Genomic_DNA"/>
</dbReference>
<keyword evidence="8" id="KW-1185">Reference proteome</keyword>
<keyword evidence="3" id="KW-0520">NAD</keyword>
<dbReference type="InterPro" id="IPR006139">
    <property type="entry name" value="D-isomer_2_OHA_DH_cat_dom"/>
</dbReference>
<proteinExistence type="inferred from homology"/>
<feature type="domain" description="D-isomer specific 2-hydroxyacid dehydrogenase NAD-binding" evidence="6">
    <location>
        <begin position="118"/>
        <end position="291"/>
    </location>
</feature>
<dbReference type="InterPro" id="IPR006140">
    <property type="entry name" value="D-isomer_DH_NAD-bd"/>
</dbReference>
<dbReference type="GO" id="GO:0030267">
    <property type="term" value="F:glyoxylate reductase (NADPH) activity"/>
    <property type="evidence" value="ECO:0007669"/>
    <property type="project" value="TreeGrafter"/>
</dbReference>
<feature type="domain" description="D-isomer specific 2-hydroxyacid dehydrogenase catalytic" evidence="5">
    <location>
        <begin position="21"/>
        <end position="322"/>
    </location>
</feature>
<accession>A0A841U503</accession>
<dbReference type="AlphaFoldDB" id="A0A841U503"/>
<keyword evidence="2 4" id="KW-0560">Oxidoreductase</keyword>
<dbReference type="SUPFAM" id="SSF52283">
    <property type="entry name" value="Formate/glycerate dehydrogenase catalytic domain-like"/>
    <property type="match status" value="1"/>
</dbReference>
<dbReference type="GO" id="GO:0016618">
    <property type="term" value="F:hydroxypyruvate reductase [NAD(P)H] activity"/>
    <property type="evidence" value="ECO:0007669"/>
    <property type="project" value="TreeGrafter"/>
</dbReference>
<reference evidence="7 8" key="1">
    <citation type="submission" date="2020-08" db="EMBL/GenBank/DDBJ databases">
        <title>Cohnella phylogeny.</title>
        <authorList>
            <person name="Dunlap C."/>
        </authorList>
    </citation>
    <scope>NUCLEOTIDE SEQUENCE [LARGE SCALE GENOMIC DNA]</scope>
    <source>
        <strain evidence="7 8">DSM 25239</strain>
    </source>
</reference>
<dbReference type="Proteomes" id="UP000553776">
    <property type="component" value="Unassembled WGS sequence"/>
</dbReference>
<evidence type="ECO:0000256" key="2">
    <source>
        <dbReference type="ARBA" id="ARBA00023002"/>
    </source>
</evidence>
<evidence type="ECO:0000313" key="8">
    <source>
        <dbReference type="Proteomes" id="UP000553776"/>
    </source>
</evidence>
<comment type="similarity">
    <text evidence="1 4">Belongs to the D-isomer specific 2-hydroxyacid dehydrogenase family.</text>
</comment>
<dbReference type="SUPFAM" id="SSF51735">
    <property type="entry name" value="NAD(P)-binding Rossmann-fold domains"/>
    <property type="match status" value="1"/>
</dbReference>
<evidence type="ECO:0000256" key="1">
    <source>
        <dbReference type="ARBA" id="ARBA00005854"/>
    </source>
</evidence>
<name>A0A841U503_9BACL</name>
<evidence type="ECO:0000256" key="3">
    <source>
        <dbReference type="ARBA" id="ARBA00023027"/>
    </source>
</evidence>
<protein>
    <submittedName>
        <fullName evidence="7">Hydroxyacid dehydrogenase</fullName>
    </submittedName>
</protein>
<dbReference type="PANTHER" id="PTHR10996">
    <property type="entry name" value="2-HYDROXYACID DEHYDROGENASE-RELATED"/>
    <property type="match status" value="1"/>
</dbReference>
<dbReference type="InterPro" id="IPR050223">
    <property type="entry name" value="D-isomer_2-hydroxyacid_DH"/>
</dbReference>
<dbReference type="GO" id="GO:0005829">
    <property type="term" value="C:cytosol"/>
    <property type="evidence" value="ECO:0007669"/>
    <property type="project" value="TreeGrafter"/>
</dbReference>
<evidence type="ECO:0000259" key="5">
    <source>
        <dbReference type="Pfam" id="PF00389"/>
    </source>
</evidence>
<gene>
    <name evidence="7" type="ORF">H7B90_30010</name>
</gene>
<evidence type="ECO:0000256" key="4">
    <source>
        <dbReference type="RuleBase" id="RU003719"/>
    </source>
</evidence>
<dbReference type="CDD" id="cd12167">
    <property type="entry name" value="2-Hacid_dh_8"/>
    <property type="match status" value="1"/>
</dbReference>
<dbReference type="InterPro" id="IPR029753">
    <property type="entry name" value="D-isomer_DH_CS"/>
</dbReference>
<dbReference type="PROSITE" id="PS00671">
    <property type="entry name" value="D_2_HYDROXYACID_DH_3"/>
    <property type="match status" value="1"/>
</dbReference>
<dbReference type="Pfam" id="PF02826">
    <property type="entry name" value="2-Hacid_dh_C"/>
    <property type="match status" value="1"/>
</dbReference>
<sequence>MNAMRIAFLQGKRQRERVFLPELIEQFRQVGEVVLNEEAGDPSEDRMAELARDADIAVTSWGCGPLTRRVLDRAPRLRLVLHAAGSVKPILSPELWARGIRVSQAAAALSRGVAETALALTIASLKDMWRLSRATREGAWGPTDSVREMYGVRIGVLGAGRAGSQYIRLLRAFDVEILVYDPYVDEAAAAAIGARKAGLEETLRESDVVSVHLPSLPETYRLLNRDRLALLKDSCVLINTARGAVIDEEALAAELRRGRLFACLDVTDPEPPAPDHPFRTLPNVILLPHIAGAVSNGLHRVGRFALEELRSYSEGRPLEGEVTAANAHLLA</sequence>
<dbReference type="InterPro" id="IPR036291">
    <property type="entry name" value="NAD(P)-bd_dom_sf"/>
</dbReference>
<dbReference type="PANTHER" id="PTHR10996:SF178">
    <property type="entry name" value="2-HYDROXYACID DEHYDROGENASE YGL185C-RELATED"/>
    <property type="match status" value="1"/>
</dbReference>